<dbReference type="PANTHER" id="PTHR37739">
    <property type="entry name" value="KINESIN-LIKE PROTEIN KIN-12D"/>
    <property type="match status" value="1"/>
</dbReference>
<keyword evidence="1" id="KW-0493">Microtubule</keyword>
<evidence type="ECO:0000256" key="4">
    <source>
        <dbReference type="ARBA" id="ARBA00023054"/>
    </source>
</evidence>
<keyword evidence="5" id="KW-0505">Motor protein</keyword>
<feature type="non-terminal residue" evidence="6">
    <location>
        <position position="142"/>
    </location>
</feature>
<name>A0ABQ4YW61_9ASTR</name>
<evidence type="ECO:0000256" key="5">
    <source>
        <dbReference type="ARBA" id="ARBA00023175"/>
    </source>
</evidence>
<dbReference type="InterPro" id="IPR044986">
    <property type="entry name" value="KIF15/KIN-12"/>
</dbReference>
<accession>A0ABQ4YW61</accession>
<keyword evidence="4" id="KW-0175">Coiled coil</keyword>
<proteinExistence type="predicted"/>
<keyword evidence="7" id="KW-1185">Reference proteome</keyword>
<reference evidence="6" key="2">
    <citation type="submission" date="2022-01" db="EMBL/GenBank/DDBJ databases">
        <authorList>
            <person name="Yamashiro T."/>
            <person name="Shiraishi A."/>
            <person name="Satake H."/>
            <person name="Nakayama K."/>
        </authorList>
    </citation>
    <scope>NUCLEOTIDE SEQUENCE</scope>
</reference>
<reference evidence="6" key="1">
    <citation type="journal article" date="2022" name="Int. J. Mol. Sci.">
        <title>Draft Genome of Tanacetum Coccineum: Genomic Comparison of Closely Related Tanacetum-Family Plants.</title>
        <authorList>
            <person name="Yamashiro T."/>
            <person name="Shiraishi A."/>
            <person name="Nakayama K."/>
            <person name="Satake H."/>
        </authorList>
    </citation>
    <scope>NUCLEOTIDE SEQUENCE</scope>
</reference>
<dbReference type="PANTHER" id="PTHR37739:SF8">
    <property type="entry name" value="KINESIN-LIKE PROTEIN KIN-12D"/>
    <property type="match status" value="1"/>
</dbReference>
<keyword evidence="3" id="KW-0067">ATP-binding</keyword>
<dbReference type="EMBL" id="BQNB010010772">
    <property type="protein sequence ID" value="GJS81756.1"/>
    <property type="molecule type" value="Genomic_DNA"/>
</dbReference>
<gene>
    <name evidence="6" type="ORF">Tco_0748297</name>
</gene>
<evidence type="ECO:0000256" key="2">
    <source>
        <dbReference type="ARBA" id="ARBA00022741"/>
    </source>
</evidence>
<sequence length="142" mass="15359">MAKNSSKETCENLFASKNIVNQVDVSRTPLNVIPDPSQLFKECVDELVVSGFKDKATEGANRRRSELVYGTPARSVGAARSSFGGFSGTRVSSSVGEVVVGGGGNSRVSRRKLECEAVNKAVEVPHFEIVEDPSFWNDHNVQ</sequence>
<organism evidence="6 7">
    <name type="scientific">Tanacetum coccineum</name>
    <dbReference type="NCBI Taxonomy" id="301880"/>
    <lineage>
        <taxon>Eukaryota</taxon>
        <taxon>Viridiplantae</taxon>
        <taxon>Streptophyta</taxon>
        <taxon>Embryophyta</taxon>
        <taxon>Tracheophyta</taxon>
        <taxon>Spermatophyta</taxon>
        <taxon>Magnoliopsida</taxon>
        <taxon>eudicotyledons</taxon>
        <taxon>Gunneridae</taxon>
        <taxon>Pentapetalae</taxon>
        <taxon>asterids</taxon>
        <taxon>campanulids</taxon>
        <taxon>Asterales</taxon>
        <taxon>Asteraceae</taxon>
        <taxon>Asteroideae</taxon>
        <taxon>Anthemideae</taxon>
        <taxon>Anthemidinae</taxon>
        <taxon>Tanacetum</taxon>
    </lineage>
</organism>
<keyword evidence="2" id="KW-0547">Nucleotide-binding</keyword>
<evidence type="ECO:0000256" key="3">
    <source>
        <dbReference type="ARBA" id="ARBA00022840"/>
    </source>
</evidence>
<evidence type="ECO:0000256" key="1">
    <source>
        <dbReference type="ARBA" id="ARBA00022701"/>
    </source>
</evidence>
<comment type="caution">
    <text evidence="6">The sequence shown here is derived from an EMBL/GenBank/DDBJ whole genome shotgun (WGS) entry which is preliminary data.</text>
</comment>
<evidence type="ECO:0000313" key="7">
    <source>
        <dbReference type="Proteomes" id="UP001151760"/>
    </source>
</evidence>
<dbReference type="Proteomes" id="UP001151760">
    <property type="component" value="Unassembled WGS sequence"/>
</dbReference>
<evidence type="ECO:0000313" key="6">
    <source>
        <dbReference type="EMBL" id="GJS81756.1"/>
    </source>
</evidence>
<protein>
    <submittedName>
        <fullName evidence="6">Uncharacterized protein</fullName>
    </submittedName>
</protein>